<sequence length="82" mass="8436">MRSADWTLSIDLSGSGPIFEAECTSCGEASGPADDKAGPEIWCLRHAGRTGHTGFRGITTAFFRAALEGSSAVSESAAGQES</sequence>
<evidence type="ECO:0000313" key="2">
    <source>
        <dbReference type="EMBL" id="AVZ77634.1"/>
    </source>
</evidence>
<evidence type="ECO:0000259" key="1">
    <source>
        <dbReference type="Pfam" id="PF25232"/>
    </source>
</evidence>
<proteinExistence type="predicted"/>
<reference evidence="2 3" key="1">
    <citation type="submission" date="2018-01" db="EMBL/GenBank/DDBJ databases">
        <title>Complete genome sequence of Streptomyces lunaelactis MM109T, a Ferroverdin A producer isolated from cave moonmilk deposits.</title>
        <authorList>
            <person name="Naome A."/>
            <person name="Martinet L."/>
            <person name="Maciejewska M."/>
            <person name="Anderssen S."/>
            <person name="Adam D."/>
            <person name="Tenconi E."/>
            <person name="Deflandre B."/>
            <person name="Arguelles-Arias A."/>
            <person name="Calusinska M."/>
            <person name="Copieters W."/>
            <person name="Karim L."/>
            <person name="Hanikenne M."/>
            <person name="Baurain D."/>
            <person name="van Wezel G."/>
            <person name="Smargiasso N."/>
            <person name="de Pauw E."/>
            <person name="Delfosse P."/>
            <person name="Rigali S."/>
        </authorList>
    </citation>
    <scope>NUCLEOTIDE SEQUENCE [LARGE SCALE GENOMIC DNA]</scope>
    <source>
        <strain evidence="2 3">MM109</strain>
    </source>
</reference>
<dbReference type="OrthoDB" id="4236662at2"/>
<dbReference type="AlphaFoldDB" id="A0A2R4TET5"/>
<dbReference type="Proteomes" id="UP000244201">
    <property type="component" value="Chromosome"/>
</dbReference>
<feature type="domain" description="DUF7848" evidence="1">
    <location>
        <begin position="1"/>
        <end position="67"/>
    </location>
</feature>
<evidence type="ECO:0000313" key="3">
    <source>
        <dbReference type="Proteomes" id="UP000244201"/>
    </source>
</evidence>
<dbReference type="InterPro" id="IPR057170">
    <property type="entry name" value="DUF7848"/>
</dbReference>
<keyword evidence="3" id="KW-1185">Reference proteome</keyword>
<accession>A0A2R4TET5</accession>
<name>A0A2R4TET5_9ACTN</name>
<dbReference type="EMBL" id="CP026304">
    <property type="protein sequence ID" value="AVZ77634.1"/>
    <property type="molecule type" value="Genomic_DNA"/>
</dbReference>
<dbReference type="Pfam" id="PF25232">
    <property type="entry name" value="DUF7848"/>
    <property type="match status" value="1"/>
</dbReference>
<protein>
    <recommendedName>
        <fullName evidence="1">DUF7848 domain-containing protein</fullName>
    </recommendedName>
</protein>
<dbReference type="KEGG" id="slk:SLUN_25115"/>
<organism evidence="2 3">
    <name type="scientific">Streptomyces lunaelactis</name>
    <dbReference type="NCBI Taxonomy" id="1535768"/>
    <lineage>
        <taxon>Bacteria</taxon>
        <taxon>Bacillati</taxon>
        <taxon>Actinomycetota</taxon>
        <taxon>Actinomycetes</taxon>
        <taxon>Kitasatosporales</taxon>
        <taxon>Streptomycetaceae</taxon>
        <taxon>Streptomyces</taxon>
    </lineage>
</organism>
<gene>
    <name evidence="2" type="ORF">SLUN_25115</name>
</gene>